<dbReference type="GO" id="GO:0008168">
    <property type="term" value="F:methyltransferase activity"/>
    <property type="evidence" value="ECO:0007669"/>
    <property type="project" value="InterPro"/>
</dbReference>
<keyword evidence="3" id="KW-0809">Transit peptide</keyword>
<dbReference type="InterPro" id="IPR029063">
    <property type="entry name" value="SAM-dependent_MTases_sf"/>
</dbReference>
<keyword evidence="5" id="KW-0411">Iron-sulfur</keyword>
<dbReference type="Gene3D" id="3.40.50.150">
    <property type="entry name" value="Vaccinia Virus protein VP39"/>
    <property type="match status" value="1"/>
</dbReference>
<proteinExistence type="predicted"/>
<evidence type="ECO:0000256" key="2">
    <source>
        <dbReference type="ARBA" id="ARBA00022723"/>
    </source>
</evidence>
<evidence type="ECO:0000256" key="7">
    <source>
        <dbReference type="ARBA" id="ARBA00045681"/>
    </source>
</evidence>
<evidence type="ECO:0008006" key="9">
    <source>
        <dbReference type="Google" id="ProtNLM"/>
    </source>
</evidence>
<reference evidence="8" key="1">
    <citation type="journal article" date="2020" name="J. Eukaryot. Microbiol.">
        <title>De novo Sequencing, Assembly and Annotation of the Transcriptome for the Free-Living Testate Amoeba Arcella intermedia.</title>
        <authorList>
            <person name="Ribeiro G.M."/>
            <person name="Porfirio-Sousa A.L."/>
            <person name="Maurer-Alcala X.X."/>
            <person name="Katz L.A."/>
            <person name="Lahr D.J.G."/>
        </authorList>
    </citation>
    <scope>NUCLEOTIDE SEQUENCE</scope>
</reference>
<keyword evidence="4" id="KW-0408">Iron</keyword>
<keyword evidence="6" id="KW-0496">Mitochondrion</keyword>
<dbReference type="InterPro" id="IPR015324">
    <property type="entry name" value="Ribosomal_Rsm22-like"/>
</dbReference>
<dbReference type="CDD" id="cd02440">
    <property type="entry name" value="AdoMet_MTases"/>
    <property type="match status" value="1"/>
</dbReference>
<evidence type="ECO:0000256" key="4">
    <source>
        <dbReference type="ARBA" id="ARBA00023004"/>
    </source>
</evidence>
<dbReference type="GO" id="GO:0006412">
    <property type="term" value="P:translation"/>
    <property type="evidence" value="ECO:0007669"/>
    <property type="project" value="InterPro"/>
</dbReference>
<evidence type="ECO:0000256" key="5">
    <source>
        <dbReference type="ARBA" id="ARBA00023014"/>
    </source>
</evidence>
<dbReference type="PANTHER" id="PTHR13184">
    <property type="entry name" value="37S RIBOSOMAL PROTEIN S22"/>
    <property type="match status" value="1"/>
</dbReference>
<organism evidence="8">
    <name type="scientific">Arcella intermedia</name>
    <dbReference type="NCBI Taxonomy" id="1963864"/>
    <lineage>
        <taxon>Eukaryota</taxon>
        <taxon>Amoebozoa</taxon>
        <taxon>Tubulinea</taxon>
        <taxon>Elardia</taxon>
        <taxon>Arcellinida</taxon>
        <taxon>Sphaerothecina</taxon>
        <taxon>Arcellidae</taxon>
        <taxon>Arcella</taxon>
    </lineage>
</organism>
<evidence type="ECO:0000313" key="8">
    <source>
        <dbReference type="EMBL" id="NDV31962.1"/>
    </source>
</evidence>
<dbReference type="GO" id="GO:0051536">
    <property type="term" value="F:iron-sulfur cluster binding"/>
    <property type="evidence" value="ECO:0007669"/>
    <property type="project" value="UniProtKB-KW"/>
</dbReference>
<evidence type="ECO:0000256" key="3">
    <source>
        <dbReference type="ARBA" id="ARBA00022946"/>
    </source>
</evidence>
<dbReference type="PANTHER" id="PTHR13184:SF5">
    <property type="entry name" value="METHYLTRANSFERASE-LIKE PROTEIN 17, MITOCHONDRIAL"/>
    <property type="match status" value="1"/>
</dbReference>
<comment type="subcellular location">
    <subcellularLocation>
        <location evidence="1">Mitochondrion</location>
    </subcellularLocation>
</comment>
<dbReference type="GO" id="GO:0005763">
    <property type="term" value="C:mitochondrial small ribosomal subunit"/>
    <property type="evidence" value="ECO:0007669"/>
    <property type="project" value="TreeGrafter"/>
</dbReference>
<name>A0A6B2L4P9_9EUKA</name>
<dbReference type="GO" id="GO:0046872">
    <property type="term" value="F:metal ion binding"/>
    <property type="evidence" value="ECO:0007669"/>
    <property type="project" value="UniProtKB-KW"/>
</dbReference>
<dbReference type="EMBL" id="GIBP01002993">
    <property type="protein sequence ID" value="NDV31962.1"/>
    <property type="molecule type" value="Transcribed_RNA"/>
</dbReference>
<comment type="function">
    <text evidence="7">Mitochondrial ribosome (mitoribosome) assembly factor. Binds at the interface of the head and body domains of the mitochondrial small ribosomal subunit (mt-SSU), occluding the mRNA channel and preventing compaction of the head domain towards the body. Probable inactive methyltransferase: retains the characteristic folding and ability to bind S-adenosyl-L-methionine, but it probably lost its methyltransferase activity.</text>
</comment>
<protein>
    <recommendedName>
        <fullName evidence="9">Ribosomal small subunit Rsm22</fullName>
    </recommendedName>
</protein>
<dbReference type="AlphaFoldDB" id="A0A6B2L4P9"/>
<keyword evidence="2" id="KW-0479">Metal-binding</keyword>
<sequence length="423" mass="48238">MVLKGYPRSWLKRDGELLSSTLRARTTETAKALLNARTSSENLLDYKVDPIAKETKIEAILNVHVPPLPYNERQSMAYLAHRVPGIYSCNYRVLSEITKRLPSFYPRSVLDFGSGPGTALWAIKELWNDIKFIHAIEPSEAMTNISEKLLEGLPVVRRQYIHQGNHSKFSVVIASYSLSELVDDNTRASTLRSLWYSVEKNGILVLIEPGTPIGFRIIRSARTLLLDLSGGDAAENPHILSPCPHAQACPIKGENWCHFIQRVQRTNLQLAAKSKSRATQAYENEKFSYLIVHKGVPKEDESYKPAKRQLDWSRLTRQPIKRGGHVILDSCNPNGKLSRLIVSKSMDKQIYFSARKSMWGDGYEIWKADKALAKKKLKPKRNWKEMAQQRIKERKLRAEKEPFTQKIVKLASGLNRDSKTKFK</sequence>
<evidence type="ECO:0000256" key="6">
    <source>
        <dbReference type="ARBA" id="ARBA00023128"/>
    </source>
</evidence>
<accession>A0A6B2L4P9</accession>
<dbReference type="SUPFAM" id="SSF53335">
    <property type="entry name" value="S-adenosyl-L-methionine-dependent methyltransferases"/>
    <property type="match status" value="1"/>
</dbReference>
<dbReference type="InterPro" id="IPR052571">
    <property type="entry name" value="Mt_RNA_Methyltransferase"/>
</dbReference>
<evidence type="ECO:0000256" key="1">
    <source>
        <dbReference type="ARBA" id="ARBA00004173"/>
    </source>
</evidence>
<dbReference type="GO" id="GO:0003735">
    <property type="term" value="F:structural constituent of ribosome"/>
    <property type="evidence" value="ECO:0007669"/>
    <property type="project" value="TreeGrafter"/>
</dbReference>
<dbReference type="Pfam" id="PF09243">
    <property type="entry name" value="Rsm22"/>
    <property type="match status" value="1"/>
</dbReference>